<dbReference type="InterPro" id="IPR011010">
    <property type="entry name" value="DNA_brk_join_enz"/>
</dbReference>
<proteinExistence type="inferred from homology"/>
<dbReference type="Gene3D" id="1.10.443.10">
    <property type="entry name" value="Intergrase catalytic core"/>
    <property type="match status" value="1"/>
</dbReference>
<gene>
    <name evidence="6" type="ORF">MDG893_07205</name>
</gene>
<accession>A6EVX8</accession>
<dbReference type="GO" id="GO:0006310">
    <property type="term" value="P:DNA recombination"/>
    <property type="evidence" value="ECO:0007669"/>
    <property type="project" value="UniProtKB-KW"/>
</dbReference>
<comment type="similarity">
    <text evidence="1">Belongs to the 'phage' integrase family.</text>
</comment>
<dbReference type="AlphaFoldDB" id="A6EVX8"/>
<comment type="caution">
    <text evidence="6">The sequence shown here is derived from an EMBL/GenBank/DDBJ whole genome shotgun (WGS) entry which is preliminary data.</text>
</comment>
<dbReference type="eggNOG" id="COG0582">
    <property type="taxonomic scope" value="Bacteria"/>
</dbReference>
<dbReference type="PROSITE" id="PS51898">
    <property type="entry name" value="TYR_RECOMBINASE"/>
    <property type="match status" value="1"/>
</dbReference>
<keyword evidence="4" id="KW-0233">DNA recombination</keyword>
<protein>
    <recommendedName>
        <fullName evidence="5">Tyr recombinase domain-containing protein</fullName>
    </recommendedName>
</protein>
<evidence type="ECO:0000256" key="4">
    <source>
        <dbReference type="ARBA" id="ARBA00023172"/>
    </source>
</evidence>
<dbReference type="InterPro" id="IPR013762">
    <property type="entry name" value="Integrase-like_cat_sf"/>
</dbReference>
<sequence>MSKTGQARVLTPDQFAHLLRVIQEHRYPEKNTALVQISFKLGLRVQEIALLQIKDVAELGPESSRQRSFKLKEILALPAAYTKGADALKRSKSTYQRRRISFSVHDFHQLVQQIETLAKVGAEIQPEDFYPEVKKHRGKSRDLPMNDVALRTAMENHLAIRLEAYPSSKKTDPLFLTQKGGPYSPNTLQEHLALMQRQWADIERASSHSGRRTLMTSIIHEQKRSVKIAQKIAGHVSPSTTLIYDEPPEESIKEALEGAGYLYSGEQNRSDW</sequence>
<dbReference type="CDD" id="cd00397">
    <property type="entry name" value="DNA_BRE_C"/>
    <property type="match status" value="1"/>
</dbReference>
<dbReference type="Proteomes" id="UP000005856">
    <property type="component" value="Unassembled WGS sequence"/>
</dbReference>
<dbReference type="OrthoDB" id="305957at2"/>
<evidence type="ECO:0000256" key="2">
    <source>
        <dbReference type="ARBA" id="ARBA00022908"/>
    </source>
</evidence>
<dbReference type="EMBL" id="ABCP01000002">
    <property type="protein sequence ID" value="EDM49165.1"/>
    <property type="molecule type" value="Genomic_DNA"/>
</dbReference>
<evidence type="ECO:0000256" key="3">
    <source>
        <dbReference type="ARBA" id="ARBA00023125"/>
    </source>
</evidence>
<dbReference type="Pfam" id="PF00589">
    <property type="entry name" value="Phage_integrase"/>
    <property type="match status" value="1"/>
</dbReference>
<dbReference type="InterPro" id="IPR002104">
    <property type="entry name" value="Integrase_catalytic"/>
</dbReference>
<dbReference type="GO" id="GO:0015074">
    <property type="term" value="P:DNA integration"/>
    <property type="evidence" value="ECO:0007669"/>
    <property type="project" value="UniProtKB-KW"/>
</dbReference>
<reference evidence="6 7" key="1">
    <citation type="submission" date="2007-06" db="EMBL/GenBank/DDBJ databases">
        <authorList>
            <person name="Green D."/>
            <person name="Ferriera S."/>
            <person name="Johnson J."/>
            <person name="Kravitz S."/>
            <person name="Beeson K."/>
            <person name="Sutton G."/>
            <person name="Rogers Y.-H."/>
            <person name="Friedman R."/>
            <person name="Frazier M."/>
            <person name="Venter J.C."/>
        </authorList>
    </citation>
    <scope>NUCLEOTIDE SEQUENCE [LARGE SCALE GENOMIC DNA]</scope>
    <source>
        <strain evidence="6 7">DG893</strain>
    </source>
</reference>
<evidence type="ECO:0000313" key="7">
    <source>
        <dbReference type="Proteomes" id="UP000005856"/>
    </source>
</evidence>
<dbReference type="PANTHER" id="PTHR30349">
    <property type="entry name" value="PHAGE INTEGRASE-RELATED"/>
    <property type="match status" value="1"/>
</dbReference>
<dbReference type="STRING" id="443152.MDG893_07205"/>
<dbReference type="RefSeq" id="WP_007152179.1">
    <property type="nucleotide sequence ID" value="NZ_ABCP01000002.1"/>
</dbReference>
<dbReference type="GO" id="GO:0003677">
    <property type="term" value="F:DNA binding"/>
    <property type="evidence" value="ECO:0007669"/>
    <property type="project" value="UniProtKB-KW"/>
</dbReference>
<dbReference type="SUPFAM" id="SSF56349">
    <property type="entry name" value="DNA breaking-rejoining enzymes"/>
    <property type="match status" value="1"/>
</dbReference>
<organism evidence="6 7">
    <name type="scientific">Marinobacter algicola DG893</name>
    <dbReference type="NCBI Taxonomy" id="443152"/>
    <lineage>
        <taxon>Bacteria</taxon>
        <taxon>Pseudomonadati</taxon>
        <taxon>Pseudomonadota</taxon>
        <taxon>Gammaproteobacteria</taxon>
        <taxon>Pseudomonadales</taxon>
        <taxon>Marinobacteraceae</taxon>
        <taxon>Marinobacter</taxon>
    </lineage>
</organism>
<dbReference type="PANTHER" id="PTHR30349:SF41">
    <property type="entry name" value="INTEGRASE_RECOMBINASE PROTEIN MJ0367-RELATED"/>
    <property type="match status" value="1"/>
</dbReference>
<keyword evidence="2" id="KW-0229">DNA integration</keyword>
<dbReference type="InterPro" id="IPR050090">
    <property type="entry name" value="Tyrosine_recombinase_XerCD"/>
</dbReference>
<evidence type="ECO:0000313" key="6">
    <source>
        <dbReference type="EMBL" id="EDM49165.1"/>
    </source>
</evidence>
<keyword evidence="7" id="KW-1185">Reference proteome</keyword>
<feature type="domain" description="Tyr recombinase" evidence="5">
    <location>
        <begin position="5"/>
        <end position="257"/>
    </location>
</feature>
<evidence type="ECO:0000256" key="1">
    <source>
        <dbReference type="ARBA" id="ARBA00008857"/>
    </source>
</evidence>
<evidence type="ECO:0000259" key="5">
    <source>
        <dbReference type="PROSITE" id="PS51898"/>
    </source>
</evidence>
<keyword evidence="3" id="KW-0238">DNA-binding</keyword>
<name>A6EVX8_9GAMM</name>